<evidence type="ECO:0000313" key="4">
    <source>
        <dbReference type="Proteomes" id="UP001597214"/>
    </source>
</evidence>
<dbReference type="InterPro" id="IPR050155">
    <property type="entry name" value="HAD-like_hydrolase_sf"/>
</dbReference>
<dbReference type="Gene3D" id="1.10.150.240">
    <property type="entry name" value="Putative phosphatase, domain 2"/>
    <property type="match status" value="1"/>
</dbReference>
<dbReference type="CDD" id="cd04302">
    <property type="entry name" value="HAD_5NT"/>
    <property type="match status" value="1"/>
</dbReference>
<dbReference type="InterPro" id="IPR036412">
    <property type="entry name" value="HAD-like_sf"/>
</dbReference>
<dbReference type="RefSeq" id="WP_377927605.1">
    <property type="nucleotide sequence ID" value="NZ_JBHUEM010000008.1"/>
</dbReference>
<accession>A0ABW4LNG5</accession>
<dbReference type="InterPro" id="IPR023198">
    <property type="entry name" value="PGP-like_dom2"/>
</dbReference>
<evidence type="ECO:0000256" key="1">
    <source>
        <dbReference type="ARBA" id="ARBA00022801"/>
    </source>
</evidence>
<dbReference type="EMBL" id="JBHUEM010000008">
    <property type="protein sequence ID" value="MFD1736446.1"/>
    <property type="molecule type" value="Genomic_DNA"/>
</dbReference>
<dbReference type="SFLD" id="SFLDS00003">
    <property type="entry name" value="Haloacid_Dehalogenase"/>
    <property type="match status" value="1"/>
</dbReference>
<dbReference type="Pfam" id="PF13419">
    <property type="entry name" value="HAD_2"/>
    <property type="match status" value="1"/>
</dbReference>
<dbReference type="PANTHER" id="PTHR43434:SF20">
    <property type="entry name" value="5'-NUCLEOTIDASE"/>
    <property type="match status" value="1"/>
</dbReference>
<dbReference type="GO" id="GO:0016787">
    <property type="term" value="F:hydrolase activity"/>
    <property type="evidence" value="ECO:0007669"/>
    <property type="project" value="UniProtKB-KW"/>
</dbReference>
<dbReference type="InterPro" id="IPR041492">
    <property type="entry name" value="HAD_2"/>
</dbReference>
<dbReference type="NCBIfam" id="TIGR01549">
    <property type="entry name" value="HAD-SF-IA-v1"/>
    <property type="match status" value="1"/>
</dbReference>
<dbReference type="Gene3D" id="3.40.50.1000">
    <property type="entry name" value="HAD superfamily/HAD-like"/>
    <property type="match status" value="1"/>
</dbReference>
<dbReference type="SFLD" id="SFLDG01129">
    <property type="entry name" value="C1.5:_HAD__Beta-PGM__Phosphata"/>
    <property type="match status" value="1"/>
</dbReference>
<dbReference type="SFLD" id="SFLDG01135">
    <property type="entry name" value="C1.5.6:_HAD__Beta-PGM__Phospha"/>
    <property type="match status" value="1"/>
</dbReference>
<comment type="caution">
    <text evidence="3">The sequence shown here is derived from an EMBL/GenBank/DDBJ whole genome shotgun (WGS) entry which is preliminary data.</text>
</comment>
<evidence type="ECO:0000313" key="3">
    <source>
        <dbReference type="EMBL" id="MFD1736446.1"/>
    </source>
</evidence>
<evidence type="ECO:0000256" key="2">
    <source>
        <dbReference type="ARBA" id="ARBA00022842"/>
    </source>
</evidence>
<gene>
    <name evidence="3" type="ORF">ACFSCX_07700</name>
</gene>
<keyword evidence="4" id="KW-1185">Reference proteome</keyword>
<protein>
    <submittedName>
        <fullName evidence="3">HAD family hydrolase</fullName>
    </submittedName>
</protein>
<reference evidence="4" key="1">
    <citation type="journal article" date="2019" name="Int. J. Syst. Evol. Microbiol.">
        <title>The Global Catalogue of Microorganisms (GCM) 10K type strain sequencing project: providing services to taxonomists for standard genome sequencing and annotation.</title>
        <authorList>
            <consortium name="The Broad Institute Genomics Platform"/>
            <consortium name="The Broad Institute Genome Sequencing Center for Infectious Disease"/>
            <person name="Wu L."/>
            <person name="Ma J."/>
        </authorList>
    </citation>
    <scope>NUCLEOTIDE SEQUENCE [LARGE SCALE GENOMIC DNA]</scope>
    <source>
        <strain evidence="4">CCUG 49339</strain>
    </source>
</reference>
<dbReference type="PANTHER" id="PTHR43434">
    <property type="entry name" value="PHOSPHOGLYCOLATE PHOSPHATASE"/>
    <property type="match status" value="1"/>
</dbReference>
<dbReference type="Proteomes" id="UP001597214">
    <property type="component" value="Unassembled WGS sequence"/>
</dbReference>
<keyword evidence="1 3" id="KW-0378">Hydrolase</keyword>
<sequence>MSTYKIVLFDLDGTLSDPKVGITKSVQYALNKLGINEPNLNRLDCFIGPPLQETFSSKYGFNEHQTKLAIEFYRERFKEKGMYENTLYPQIPSLLSELKNNGVILVVATSKPTVFSNQILDYFTIRDYFKLVVGSNLDGTRSAKTEIIEYIVQQLNVSSYSDVVMIGDRMHDIIGAKNVGVDSIGVTYGYGSEDELKKCTPTYIVHHVEELRKLLVSGVMVSNEKQ</sequence>
<dbReference type="InterPro" id="IPR023214">
    <property type="entry name" value="HAD_sf"/>
</dbReference>
<proteinExistence type="predicted"/>
<dbReference type="SUPFAM" id="SSF56784">
    <property type="entry name" value="HAD-like"/>
    <property type="match status" value="1"/>
</dbReference>
<name>A0ABW4LNG5_9BACI</name>
<keyword evidence="2" id="KW-0460">Magnesium</keyword>
<organism evidence="3 4">
    <name type="scientific">Bacillus salitolerans</name>
    <dbReference type="NCBI Taxonomy" id="1437434"/>
    <lineage>
        <taxon>Bacteria</taxon>
        <taxon>Bacillati</taxon>
        <taxon>Bacillota</taxon>
        <taxon>Bacilli</taxon>
        <taxon>Bacillales</taxon>
        <taxon>Bacillaceae</taxon>
        <taxon>Bacillus</taxon>
    </lineage>
</organism>
<dbReference type="InterPro" id="IPR006439">
    <property type="entry name" value="HAD-SF_hydro_IA"/>
</dbReference>